<evidence type="ECO:0000313" key="1">
    <source>
        <dbReference type="EMBL" id="JAH83512.1"/>
    </source>
</evidence>
<dbReference type="EMBL" id="GBXM01025065">
    <property type="protein sequence ID" value="JAH83512.1"/>
    <property type="molecule type" value="Transcribed_RNA"/>
</dbReference>
<sequence>MQPTVQSVQFNSSILPSIHHLHPLISGQACTGQEAGIDSIQFNSIPFNLYSAFFRDPVQI</sequence>
<reference evidence="1" key="1">
    <citation type="submission" date="2014-11" db="EMBL/GenBank/DDBJ databases">
        <authorList>
            <person name="Amaro Gonzalez C."/>
        </authorList>
    </citation>
    <scope>NUCLEOTIDE SEQUENCE</scope>
</reference>
<protein>
    <submittedName>
        <fullName evidence="1">Uncharacterized protein</fullName>
    </submittedName>
</protein>
<reference evidence="1" key="2">
    <citation type="journal article" date="2015" name="Fish Shellfish Immunol.">
        <title>Early steps in the European eel (Anguilla anguilla)-Vibrio vulnificus interaction in the gills: Role of the RtxA13 toxin.</title>
        <authorList>
            <person name="Callol A."/>
            <person name="Pajuelo D."/>
            <person name="Ebbesson L."/>
            <person name="Teles M."/>
            <person name="MacKenzie S."/>
            <person name="Amaro C."/>
        </authorList>
    </citation>
    <scope>NUCLEOTIDE SEQUENCE</scope>
</reference>
<accession>A0A0E9VZJ1</accession>
<organism evidence="1">
    <name type="scientific">Anguilla anguilla</name>
    <name type="common">European freshwater eel</name>
    <name type="synonym">Muraena anguilla</name>
    <dbReference type="NCBI Taxonomy" id="7936"/>
    <lineage>
        <taxon>Eukaryota</taxon>
        <taxon>Metazoa</taxon>
        <taxon>Chordata</taxon>
        <taxon>Craniata</taxon>
        <taxon>Vertebrata</taxon>
        <taxon>Euteleostomi</taxon>
        <taxon>Actinopterygii</taxon>
        <taxon>Neopterygii</taxon>
        <taxon>Teleostei</taxon>
        <taxon>Anguilliformes</taxon>
        <taxon>Anguillidae</taxon>
        <taxon>Anguilla</taxon>
    </lineage>
</organism>
<proteinExistence type="predicted"/>
<name>A0A0E9VZJ1_ANGAN</name>
<dbReference type="AlphaFoldDB" id="A0A0E9VZJ1"/>